<organism evidence="1 2">
    <name type="scientific">Hypoxylon rubiginosum</name>
    <dbReference type="NCBI Taxonomy" id="110542"/>
    <lineage>
        <taxon>Eukaryota</taxon>
        <taxon>Fungi</taxon>
        <taxon>Dikarya</taxon>
        <taxon>Ascomycota</taxon>
        <taxon>Pezizomycotina</taxon>
        <taxon>Sordariomycetes</taxon>
        <taxon>Xylariomycetidae</taxon>
        <taxon>Xylariales</taxon>
        <taxon>Hypoxylaceae</taxon>
        <taxon>Hypoxylon</taxon>
    </lineage>
</organism>
<protein>
    <submittedName>
        <fullName evidence="1">Uncharacterized protein</fullName>
    </submittedName>
</protein>
<gene>
    <name evidence="1" type="ORF">F4821DRAFT_248255</name>
</gene>
<reference evidence="1 2" key="1">
    <citation type="journal article" date="2022" name="New Phytol.">
        <title>Ecological generalism drives hyperdiversity of secondary metabolite gene clusters in xylarialean endophytes.</title>
        <authorList>
            <person name="Franco M.E.E."/>
            <person name="Wisecaver J.H."/>
            <person name="Arnold A.E."/>
            <person name="Ju Y.M."/>
            <person name="Slot J.C."/>
            <person name="Ahrendt S."/>
            <person name="Moore L.P."/>
            <person name="Eastman K.E."/>
            <person name="Scott K."/>
            <person name="Konkel Z."/>
            <person name="Mondo S.J."/>
            <person name="Kuo A."/>
            <person name="Hayes R.D."/>
            <person name="Haridas S."/>
            <person name="Andreopoulos B."/>
            <person name="Riley R."/>
            <person name="LaButti K."/>
            <person name="Pangilinan J."/>
            <person name="Lipzen A."/>
            <person name="Amirebrahimi M."/>
            <person name="Yan J."/>
            <person name="Adam C."/>
            <person name="Keymanesh K."/>
            <person name="Ng V."/>
            <person name="Louie K."/>
            <person name="Northen T."/>
            <person name="Drula E."/>
            <person name="Henrissat B."/>
            <person name="Hsieh H.M."/>
            <person name="Youens-Clark K."/>
            <person name="Lutzoni F."/>
            <person name="Miadlikowska J."/>
            <person name="Eastwood D.C."/>
            <person name="Hamelin R.C."/>
            <person name="Grigoriev I.V."/>
            <person name="U'Ren J.M."/>
        </authorList>
    </citation>
    <scope>NUCLEOTIDE SEQUENCE [LARGE SCALE GENOMIC DNA]</scope>
    <source>
        <strain evidence="1 2">ER1909</strain>
    </source>
</reference>
<dbReference type="Proteomes" id="UP001497680">
    <property type="component" value="Unassembled WGS sequence"/>
</dbReference>
<accession>A0ACC0CNM9</accession>
<evidence type="ECO:0000313" key="1">
    <source>
        <dbReference type="EMBL" id="KAI6081955.1"/>
    </source>
</evidence>
<dbReference type="EMBL" id="MU394382">
    <property type="protein sequence ID" value="KAI6081955.1"/>
    <property type="molecule type" value="Genomic_DNA"/>
</dbReference>
<evidence type="ECO:0000313" key="2">
    <source>
        <dbReference type="Proteomes" id="UP001497680"/>
    </source>
</evidence>
<sequence length="506" mass="54003">MSSSMDRYEYSTLEVDTEAQSRNQYAETASQYPEVNHHATEHLNYPEVVSGGGVAGGLPYKADIDRTPPEAVQVAETPAEGEKALVPPERRICGMKRKVFWGVLIGAIILIVAIVVGVTAGVVTTRKAVDAADSDSSSGSNGSAGSTSNETALYANTNIATANFTDGLGNENYLVVYQLNNKAIYMSAWNSSNKEWVVSAVVDGNTNNLGLDSVREGTALAIDVFAYDNSNRDIHVYWQLPDSGGLSTIKALSYLDAKGVTTAAVMPAANWVDSKAANTYISTAGSALISYGKQCDLCNQYTYLYFQSSDGIREASYQNDTTGWNSATSGIEVDLSGPSDNSSMAQAHAAAATTDGHRSMNIFYRSTTSGLSQIVNGDGRYVGHYLGRDVGPDTNIAAFSTGFNETSSGWSEPLGFQVLTADPDANDGVQLTYYKGSSWTKADSQVKSLSDCKARATMTANRARRIYCLVGTGDNTTIAEYEWKGDPDDTSTYSSYNKVGTVVTGV</sequence>
<comment type="caution">
    <text evidence="1">The sequence shown here is derived from an EMBL/GenBank/DDBJ whole genome shotgun (WGS) entry which is preliminary data.</text>
</comment>
<proteinExistence type="predicted"/>
<keyword evidence="2" id="KW-1185">Reference proteome</keyword>
<name>A0ACC0CNM9_9PEZI</name>